<accession>A0ABS8ADW6</accession>
<evidence type="ECO:0000313" key="3">
    <source>
        <dbReference type="Proteomes" id="UP001165297"/>
    </source>
</evidence>
<protein>
    <submittedName>
        <fullName evidence="2">Uncharacterized protein</fullName>
    </submittedName>
</protein>
<keyword evidence="3" id="KW-1185">Reference proteome</keyword>
<feature type="chain" id="PRO_5046504837" evidence="1">
    <location>
        <begin position="29"/>
        <end position="135"/>
    </location>
</feature>
<feature type="signal peptide" evidence="1">
    <location>
        <begin position="1"/>
        <end position="28"/>
    </location>
</feature>
<keyword evidence="1" id="KW-0732">Signal</keyword>
<dbReference type="EMBL" id="JAJADQ010000006">
    <property type="protein sequence ID" value="MCB2378600.1"/>
    <property type="molecule type" value="Genomic_DNA"/>
</dbReference>
<evidence type="ECO:0000313" key="2">
    <source>
        <dbReference type="EMBL" id="MCB2378600.1"/>
    </source>
</evidence>
<evidence type="ECO:0000256" key="1">
    <source>
        <dbReference type="SAM" id="SignalP"/>
    </source>
</evidence>
<reference evidence="2" key="1">
    <citation type="submission" date="2021-10" db="EMBL/GenBank/DDBJ databases">
        <authorList>
            <person name="Dean J.D."/>
            <person name="Kim M.K."/>
            <person name="Newey C.N."/>
            <person name="Stoker T.S."/>
            <person name="Thompson D.W."/>
            <person name="Grose J.H."/>
        </authorList>
    </citation>
    <scope>NUCLEOTIDE SEQUENCE</scope>
    <source>
        <strain evidence="2">BT635</strain>
    </source>
</reference>
<dbReference type="Proteomes" id="UP001165297">
    <property type="component" value="Unassembled WGS sequence"/>
</dbReference>
<organism evidence="2 3">
    <name type="scientific">Hymenobacter nitidus</name>
    <dbReference type="NCBI Taxonomy" id="2880929"/>
    <lineage>
        <taxon>Bacteria</taxon>
        <taxon>Pseudomonadati</taxon>
        <taxon>Bacteroidota</taxon>
        <taxon>Cytophagia</taxon>
        <taxon>Cytophagales</taxon>
        <taxon>Hymenobacteraceae</taxon>
        <taxon>Hymenobacter</taxon>
    </lineage>
</organism>
<sequence>MKNFLRTTAASALFAGLMAFGSSAQAQAQDVKTQSKGKGALVYKSAYQECISADLTGLKQCVNMTQATYVVTPSGNETSVWKGTVPVELRPANALVKDATWQENGKTYSSHSTTSPSGEVTVTLHYKANGKGKKG</sequence>
<gene>
    <name evidence="2" type="ORF">LGH70_13450</name>
</gene>
<dbReference type="RefSeq" id="WP_226186479.1">
    <property type="nucleotide sequence ID" value="NZ_JAJADQ010000006.1"/>
</dbReference>
<name>A0ABS8ADW6_9BACT</name>
<comment type="caution">
    <text evidence="2">The sequence shown here is derived from an EMBL/GenBank/DDBJ whole genome shotgun (WGS) entry which is preliminary data.</text>
</comment>
<proteinExistence type="predicted"/>